<dbReference type="EMBL" id="PPSL01000002">
    <property type="protein sequence ID" value="PQJ11645.1"/>
    <property type="molecule type" value="Genomic_DNA"/>
</dbReference>
<comment type="caution">
    <text evidence="5">The sequence shown here is derived from an EMBL/GenBank/DDBJ whole genome shotgun (WGS) entry which is preliminary data.</text>
</comment>
<protein>
    <submittedName>
        <fullName evidence="5">Transferase</fullName>
    </submittedName>
</protein>
<organism evidence="5 6">
    <name type="scientific">Flavipsychrobacter stenotrophus</name>
    <dbReference type="NCBI Taxonomy" id="2077091"/>
    <lineage>
        <taxon>Bacteria</taxon>
        <taxon>Pseudomonadati</taxon>
        <taxon>Bacteroidota</taxon>
        <taxon>Chitinophagia</taxon>
        <taxon>Chitinophagales</taxon>
        <taxon>Chitinophagaceae</taxon>
        <taxon>Flavipsychrobacter</taxon>
    </lineage>
</organism>
<dbReference type="CDD" id="cd03360">
    <property type="entry name" value="LbH_AT_putative"/>
    <property type="match status" value="1"/>
</dbReference>
<dbReference type="Gene3D" id="3.40.50.20">
    <property type="match status" value="1"/>
</dbReference>
<dbReference type="AlphaFoldDB" id="A0A2S7SYI1"/>
<feature type="binding site" evidence="3">
    <location>
        <position position="75"/>
    </location>
    <ligand>
        <name>substrate</name>
    </ligand>
</feature>
<comment type="similarity">
    <text evidence="1">Belongs to the transferase hexapeptide repeat family.</text>
</comment>
<dbReference type="InterPro" id="IPR011004">
    <property type="entry name" value="Trimer_LpxA-like_sf"/>
</dbReference>
<dbReference type="SUPFAM" id="SSF51161">
    <property type="entry name" value="Trimeric LpxA-like enzymes"/>
    <property type="match status" value="1"/>
</dbReference>
<evidence type="ECO:0000256" key="1">
    <source>
        <dbReference type="ARBA" id="ARBA00007274"/>
    </source>
</evidence>
<dbReference type="PANTHER" id="PTHR43300">
    <property type="entry name" value="ACETYLTRANSFERASE"/>
    <property type="match status" value="1"/>
</dbReference>
<feature type="active site" description="Proton acceptor" evidence="2">
    <location>
        <position position="144"/>
    </location>
</feature>
<dbReference type="PANTHER" id="PTHR43300:SF7">
    <property type="entry name" value="UDP-N-ACETYLBACILLOSAMINE N-ACETYLTRANSFERASE"/>
    <property type="match status" value="1"/>
</dbReference>
<gene>
    <name evidence="5" type="ORF">CJD36_007565</name>
</gene>
<keyword evidence="6" id="KW-1185">Reference proteome</keyword>
<evidence type="ECO:0000313" key="6">
    <source>
        <dbReference type="Proteomes" id="UP000239872"/>
    </source>
</evidence>
<evidence type="ECO:0000256" key="2">
    <source>
        <dbReference type="PIRSR" id="PIRSR620019-1"/>
    </source>
</evidence>
<name>A0A2S7SYI1_9BACT</name>
<evidence type="ECO:0000259" key="4">
    <source>
        <dbReference type="Pfam" id="PF17836"/>
    </source>
</evidence>
<dbReference type="InterPro" id="IPR041561">
    <property type="entry name" value="PglD_N"/>
</dbReference>
<dbReference type="Proteomes" id="UP000239872">
    <property type="component" value="Unassembled WGS sequence"/>
</dbReference>
<evidence type="ECO:0000313" key="5">
    <source>
        <dbReference type="EMBL" id="PQJ11645.1"/>
    </source>
</evidence>
<dbReference type="NCBIfam" id="TIGR03570">
    <property type="entry name" value="NeuD_NnaD"/>
    <property type="match status" value="1"/>
</dbReference>
<feature type="domain" description="PglD N-terminal" evidence="4">
    <location>
        <begin position="7"/>
        <end position="85"/>
    </location>
</feature>
<reference evidence="5 6" key="1">
    <citation type="submission" date="2018-01" db="EMBL/GenBank/DDBJ databases">
        <title>A novel member of the phylum Bacteroidetes isolated from glacier ice.</title>
        <authorList>
            <person name="Liu Q."/>
            <person name="Xin Y.-H."/>
        </authorList>
    </citation>
    <scope>NUCLEOTIDE SEQUENCE [LARGE SCALE GENOMIC DNA]</scope>
    <source>
        <strain evidence="5 6">RB1R16</strain>
    </source>
</reference>
<dbReference type="InterPro" id="IPR050179">
    <property type="entry name" value="Trans_hexapeptide_repeat"/>
</dbReference>
<proteinExistence type="inferred from homology"/>
<dbReference type="Pfam" id="PF17836">
    <property type="entry name" value="PglD_N"/>
    <property type="match status" value="1"/>
</dbReference>
<dbReference type="InterPro" id="IPR020019">
    <property type="entry name" value="AcTrfase_PglD-like"/>
</dbReference>
<dbReference type="Pfam" id="PF00132">
    <property type="entry name" value="Hexapep"/>
    <property type="match status" value="1"/>
</dbReference>
<dbReference type="Gene3D" id="2.160.10.10">
    <property type="entry name" value="Hexapeptide repeat proteins"/>
    <property type="match status" value="1"/>
</dbReference>
<feature type="site" description="Increases basicity of active site His" evidence="2">
    <location>
        <position position="145"/>
    </location>
</feature>
<dbReference type="GO" id="GO:0016740">
    <property type="term" value="F:transferase activity"/>
    <property type="evidence" value="ECO:0007669"/>
    <property type="project" value="UniProtKB-KW"/>
</dbReference>
<keyword evidence="5" id="KW-0808">Transferase</keyword>
<accession>A0A2S7SYI1</accession>
<sequence>MYYMKSNIVLFGGGNHLQYSLDIIEREGKYNVVGIIDSVQPIGAILFGYKVIGRQENLSVLITEYGFDAGLITVGDNWIRMAIHDAIIEQLPNFRFVNALHPSVIIGNNVQMGTGIIAMAGCIFNPGAKVGDFTFFATGAQIEHDCEIGDYASISAGTILGGHVKIGKFSAVTLNVTVVDRLTIGENTVVGAGSLVTKSLPDNVLAYGMPAKIIRSREARERFLK</sequence>
<evidence type="ECO:0000256" key="3">
    <source>
        <dbReference type="PIRSR" id="PIRSR620019-2"/>
    </source>
</evidence>
<dbReference type="InterPro" id="IPR001451">
    <property type="entry name" value="Hexapep"/>
</dbReference>